<feature type="coiled-coil region" evidence="1">
    <location>
        <begin position="112"/>
        <end position="146"/>
    </location>
</feature>
<evidence type="ECO:0000313" key="2">
    <source>
        <dbReference type="EMBL" id="GFH08037.1"/>
    </source>
</evidence>
<proteinExistence type="predicted"/>
<organism evidence="2 3">
    <name type="scientific">Haematococcus lacustris</name>
    <name type="common">Green alga</name>
    <name type="synonym">Haematococcus pluvialis</name>
    <dbReference type="NCBI Taxonomy" id="44745"/>
    <lineage>
        <taxon>Eukaryota</taxon>
        <taxon>Viridiplantae</taxon>
        <taxon>Chlorophyta</taxon>
        <taxon>core chlorophytes</taxon>
        <taxon>Chlorophyceae</taxon>
        <taxon>CS clade</taxon>
        <taxon>Chlamydomonadales</taxon>
        <taxon>Haematococcaceae</taxon>
        <taxon>Haematococcus</taxon>
    </lineage>
</organism>
<dbReference type="EMBL" id="BLLF01000133">
    <property type="protein sequence ID" value="GFH08037.1"/>
    <property type="molecule type" value="Genomic_DNA"/>
</dbReference>
<accession>A0A699YD72</accession>
<name>A0A699YD72_HAELA</name>
<dbReference type="Proteomes" id="UP000485058">
    <property type="component" value="Unassembled WGS sequence"/>
</dbReference>
<comment type="caution">
    <text evidence="2">The sequence shown here is derived from an EMBL/GenBank/DDBJ whole genome shotgun (WGS) entry which is preliminary data.</text>
</comment>
<keyword evidence="3" id="KW-1185">Reference proteome</keyword>
<dbReference type="AlphaFoldDB" id="A0A699YD72"/>
<reference evidence="2 3" key="1">
    <citation type="submission" date="2020-02" db="EMBL/GenBank/DDBJ databases">
        <title>Draft genome sequence of Haematococcus lacustris strain NIES-144.</title>
        <authorList>
            <person name="Morimoto D."/>
            <person name="Nakagawa S."/>
            <person name="Yoshida T."/>
            <person name="Sawayama S."/>
        </authorList>
    </citation>
    <scope>NUCLEOTIDE SEQUENCE [LARGE SCALE GENOMIC DNA]</scope>
    <source>
        <strain evidence="2 3">NIES-144</strain>
    </source>
</reference>
<evidence type="ECO:0000256" key="1">
    <source>
        <dbReference type="SAM" id="Coils"/>
    </source>
</evidence>
<protein>
    <submittedName>
        <fullName evidence="2">Kinesin motor domain-containing protein</fullName>
    </submittedName>
</protein>
<gene>
    <name evidence="2" type="ORF">HaLaN_02934</name>
</gene>
<evidence type="ECO:0000313" key="3">
    <source>
        <dbReference type="Proteomes" id="UP000485058"/>
    </source>
</evidence>
<sequence>MAQACCRAHKIDQTTSTNATVTSPCLSKGPMASIAQASSTATSTSHALVEPSGSTATMSVAQSAGASLGLSDTCDGALGWDPGRVREVLRTQKAAVTKWYKAELRRMQAEFRASAAADIAALRSALEATQDQADRLDVQKQLLLHQASLHCKAAASSSW</sequence>
<keyword evidence="1" id="KW-0175">Coiled coil</keyword>